<organism evidence="2 3">
    <name type="scientific">Dechloromonas hankyongensis</name>
    <dbReference type="NCBI Taxonomy" id="2908002"/>
    <lineage>
        <taxon>Bacteria</taxon>
        <taxon>Pseudomonadati</taxon>
        <taxon>Pseudomonadota</taxon>
        <taxon>Betaproteobacteria</taxon>
        <taxon>Rhodocyclales</taxon>
        <taxon>Azonexaceae</taxon>
        <taxon>Dechloromonas</taxon>
    </lineage>
</organism>
<reference evidence="2" key="1">
    <citation type="submission" date="2022-01" db="EMBL/GenBank/DDBJ databases">
        <authorList>
            <person name="Jo J.-H."/>
            <person name="Im W.-T."/>
        </authorList>
    </citation>
    <scope>NUCLEOTIDE SEQUENCE</scope>
    <source>
        <strain evidence="2">XY25</strain>
    </source>
</reference>
<name>A0ABS9K5Z6_9RHOO</name>
<evidence type="ECO:0000313" key="2">
    <source>
        <dbReference type="EMBL" id="MCG2578558.1"/>
    </source>
</evidence>
<proteinExistence type="predicted"/>
<evidence type="ECO:0000313" key="3">
    <source>
        <dbReference type="Proteomes" id="UP001165384"/>
    </source>
</evidence>
<dbReference type="PROSITE" id="PS50879">
    <property type="entry name" value="RNASE_H_1"/>
    <property type="match status" value="1"/>
</dbReference>
<feature type="domain" description="RNase H type-1" evidence="1">
    <location>
        <begin position="28"/>
        <end position="163"/>
    </location>
</feature>
<dbReference type="Proteomes" id="UP001165384">
    <property type="component" value="Unassembled WGS sequence"/>
</dbReference>
<comment type="caution">
    <text evidence="2">The sequence shown here is derived from an EMBL/GenBank/DDBJ whole genome shotgun (WGS) entry which is preliminary data.</text>
</comment>
<protein>
    <recommendedName>
        <fullName evidence="1">RNase H type-1 domain-containing protein</fullName>
    </recommendedName>
</protein>
<keyword evidence="3" id="KW-1185">Reference proteome</keyword>
<evidence type="ECO:0000259" key="1">
    <source>
        <dbReference type="PROSITE" id="PS50879"/>
    </source>
</evidence>
<dbReference type="RefSeq" id="WP_275711936.1">
    <property type="nucleotide sequence ID" value="NZ_JAKLTN010000003.1"/>
</dbReference>
<accession>A0ABS9K5Z6</accession>
<dbReference type="Pfam" id="PF00075">
    <property type="entry name" value="RNase_H"/>
    <property type="match status" value="1"/>
</dbReference>
<gene>
    <name evidence="2" type="ORF">LZ012_16295</name>
</gene>
<dbReference type="InterPro" id="IPR036397">
    <property type="entry name" value="RNaseH_sf"/>
</dbReference>
<dbReference type="Gene3D" id="3.30.420.10">
    <property type="entry name" value="Ribonuclease H-like superfamily/Ribonuclease H"/>
    <property type="match status" value="1"/>
</dbReference>
<dbReference type="InterPro" id="IPR012337">
    <property type="entry name" value="RNaseH-like_sf"/>
</dbReference>
<dbReference type="InterPro" id="IPR002156">
    <property type="entry name" value="RNaseH_domain"/>
</dbReference>
<dbReference type="EMBL" id="JAKLTN010000003">
    <property type="protein sequence ID" value="MCG2578558.1"/>
    <property type="molecule type" value="Genomic_DNA"/>
</dbReference>
<sequence>MAKRRKKKVERIVHLSAGPLPERLRLRFPEQGLVFTDASRLGHGGLAAVLYRTAEAPPQAFTRCVAPIGSNELELQAAIFGLEQAARLFAGQNFALFSDNQDAIARLTLCKQRGAAHDPQLAARFPEQDLDALLQPATPSWIPGHGRCRGNALADQQARLAAGGELLPEKLVSP</sequence>
<dbReference type="SUPFAM" id="SSF53098">
    <property type="entry name" value="Ribonuclease H-like"/>
    <property type="match status" value="1"/>
</dbReference>